<feature type="transmembrane region" description="Helical" evidence="6">
    <location>
        <begin position="269"/>
        <end position="289"/>
    </location>
</feature>
<evidence type="ECO:0000256" key="1">
    <source>
        <dbReference type="ARBA" id="ARBA00004651"/>
    </source>
</evidence>
<accession>A0ABY2X6A6</accession>
<organism evidence="8 9">
    <name type="scientific">Arenibacterium halophilum</name>
    <dbReference type="NCBI Taxonomy" id="2583821"/>
    <lineage>
        <taxon>Bacteria</taxon>
        <taxon>Pseudomonadati</taxon>
        <taxon>Pseudomonadota</taxon>
        <taxon>Alphaproteobacteria</taxon>
        <taxon>Rhodobacterales</taxon>
        <taxon>Paracoccaceae</taxon>
        <taxon>Arenibacterium</taxon>
    </lineage>
</organism>
<dbReference type="PROSITE" id="PS50850">
    <property type="entry name" value="MFS"/>
    <property type="match status" value="1"/>
</dbReference>
<reference evidence="8 9" key="1">
    <citation type="submission" date="2019-05" db="EMBL/GenBank/DDBJ databases">
        <title>Marivita sp. nov. isolated from sea sediment.</title>
        <authorList>
            <person name="Kim W."/>
        </authorList>
    </citation>
    <scope>NUCLEOTIDE SEQUENCE [LARGE SCALE GENOMIC DNA]</scope>
    <source>
        <strain evidence="8 9">CAU 1492</strain>
    </source>
</reference>
<dbReference type="Pfam" id="PF07690">
    <property type="entry name" value="MFS_1"/>
    <property type="match status" value="1"/>
</dbReference>
<dbReference type="EMBL" id="VCPC01000003">
    <property type="protein sequence ID" value="TMV11319.1"/>
    <property type="molecule type" value="Genomic_DNA"/>
</dbReference>
<dbReference type="Gene3D" id="1.20.1250.20">
    <property type="entry name" value="MFS general substrate transporter like domains"/>
    <property type="match status" value="2"/>
</dbReference>
<dbReference type="InterPro" id="IPR050189">
    <property type="entry name" value="MFS_Efflux_Transporters"/>
</dbReference>
<feature type="transmembrane region" description="Helical" evidence="6">
    <location>
        <begin position="129"/>
        <end position="149"/>
    </location>
</feature>
<sequence>MQAGMILLCLAYVLSQFFRAFLAVLTGILERDLAMTPEDLATASGFWFLSFSLMQLPVGWLLDRVGPRRTAAAILLVGGGGGAALFAVATTALHVKLAMLLIGVGCSPVLMASYYIFAREFPAARFATLAALMLGAGSAGNLVASYPMALAAETIGWRASLWALSAASAMVALGIFLTVRDPKANGQGETGSVLTLLKMPVMWAILPMMLVNYAPTAALRGLWIGPYLGDVFGLGINDVGTATLVMGTAMILGTFAYGPLDRWLGTRKWLIFGGNIGTCIALAALMVFIDTSPWLSITLIALTGFLGASFPVIIAHGRAFFPPHLVGRGVTLMNLFGIGGVGVVQMASGPIHHAAAASGPPTYPYIVLFGFFTVTLLAGALIYLFSKDSLD</sequence>
<evidence type="ECO:0000259" key="7">
    <source>
        <dbReference type="PROSITE" id="PS50850"/>
    </source>
</evidence>
<feature type="domain" description="Major facilitator superfamily (MFS) profile" evidence="7">
    <location>
        <begin position="4"/>
        <end position="391"/>
    </location>
</feature>
<feature type="transmembrane region" description="Helical" evidence="6">
    <location>
        <begin position="46"/>
        <end position="63"/>
    </location>
</feature>
<protein>
    <submittedName>
        <fullName evidence="8">MFS transporter</fullName>
    </submittedName>
</protein>
<keyword evidence="4 6" id="KW-1133">Transmembrane helix</keyword>
<feature type="transmembrane region" description="Helical" evidence="6">
    <location>
        <begin position="329"/>
        <end position="351"/>
    </location>
</feature>
<evidence type="ECO:0000313" key="9">
    <source>
        <dbReference type="Proteomes" id="UP001191082"/>
    </source>
</evidence>
<feature type="transmembrane region" description="Helical" evidence="6">
    <location>
        <begin position="200"/>
        <end position="219"/>
    </location>
</feature>
<feature type="transmembrane region" description="Helical" evidence="6">
    <location>
        <begin position="239"/>
        <end position="257"/>
    </location>
</feature>
<evidence type="ECO:0000256" key="3">
    <source>
        <dbReference type="ARBA" id="ARBA00022692"/>
    </source>
</evidence>
<dbReference type="InterPro" id="IPR011701">
    <property type="entry name" value="MFS"/>
</dbReference>
<dbReference type="PANTHER" id="PTHR43124">
    <property type="entry name" value="PURINE EFFLUX PUMP PBUE"/>
    <property type="match status" value="1"/>
</dbReference>
<evidence type="ECO:0000256" key="2">
    <source>
        <dbReference type="ARBA" id="ARBA00022475"/>
    </source>
</evidence>
<dbReference type="InterPro" id="IPR036259">
    <property type="entry name" value="MFS_trans_sf"/>
</dbReference>
<evidence type="ECO:0000256" key="4">
    <source>
        <dbReference type="ARBA" id="ARBA00022989"/>
    </source>
</evidence>
<feature type="transmembrane region" description="Helical" evidence="6">
    <location>
        <begin position="161"/>
        <end position="179"/>
    </location>
</feature>
<dbReference type="Proteomes" id="UP001191082">
    <property type="component" value="Unassembled WGS sequence"/>
</dbReference>
<comment type="caution">
    <text evidence="8">The sequence shown here is derived from an EMBL/GenBank/DDBJ whole genome shotgun (WGS) entry which is preliminary data.</text>
</comment>
<evidence type="ECO:0000313" key="8">
    <source>
        <dbReference type="EMBL" id="TMV11319.1"/>
    </source>
</evidence>
<keyword evidence="9" id="KW-1185">Reference proteome</keyword>
<keyword evidence="3 6" id="KW-0812">Transmembrane</keyword>
<dbReference type="RefSeq" id="WP_138864385.1">
    <property type="nucleotide sequence ID" value="NZ_VCPC01000003.1"/>
</dbReference>
<feature type="transmembrane region" description="Helical" evidence="6">
    <location>
        <begin position="363"/>
        <end position="385"/>
    </location>
</feature>
<keyword evidence="5 6" id="KW-0472">Membrane</keyword>
<dbReference type="PANTHER" id="PTHR43124:SF3">
    <property type="entry name" value="CHLORAMPHENICOL EFFLUX PUMP RV0191"/>
    <property type="match status" value="1"/>
</dbReference>
<feature type="transmembrane region" description="Helical" evidence="6">
    <location>
        <begin position="97"/>
        <end position="117"/>
    </location>
</feature>
<comment type="subcellular location">
    <subcellularLocation>
        <location evidence="1">Cell membrane</location>
        <topology evidence="1">Multi-pass membrane protein</topology>
    </subcellularLocation>
</comment>
<gene>
    <name evidence="8" type="ORF">FGK64_13580</name>
</gene>
<dbReference type="SUPFAM" id="SSF103473">
    <property type="entry name" value="MFS general substrate transporter"/>
    <property type="match status" value="1"/>
</dbReference>
<feature type="transmembrane region" description="Helical" evidence="6">
    <location>
        <begin position="70"/>
        <end position="91"/>
    </location>
</feature>
<dbReference type="InterPro" id="IPR020846">
    <property type="entry name" value="MFS_dom"/>
</dbReference>
<feature type="transmembrane region" description="Helical" evidence="6">
    <location>
        <begin position="295"/>
        <end position="317"/>
    </location>
</feature>
<name>A0ABY2X6A6_9RHOB</name>
<evidence type="ECO:0000256" key="5">
    <source>
        <dbReference type="ARBA" id="ARBA00023136"/>
    </source>
</evidence>
<keyword evidence="2" id="KW-1003">Cell membrane</keyword>
<evidence type="ECO:0000256" key="6">
    <source>
        <dbReference type="SAM" id="Phobius"/>
    </source>
</evidence>
<proteinExistence type="predicted"/>